<dbReference type="EMBL" id="CP120373">
    <property type="protein sequence ID" value="WEX88400.1"/>
    <property type="molecule type" value="Genomic_DNA"/>
</dbReference>
<dbReference type="RefSeq" id="WP_280660397.1">
    <property type="nucleotide sequence ID" value="NZ_CP120373.1"/>
</dbReference>
<accession>A0ABY8DBY0</accession>
<keyword evidence="2" id="KW-1185">Reference proteome</keyword>
<name>A0ABY8DBY0_9HYPH</name>
<sequence>MKAQVSVASFVRLGSQAYGEKAALDPKRTWHAALHAGTLEP</sequence>
<evidence type="ECO:0000313" key="2">
    <source>
        <dbReference type="Proteomes" id="UP001229355"/>
    </source>
</evidence>
<organism evidence="1 2">
    <name type="scientific">Sinorhizobium garamanticum</name>
    <dbReference type="NCBI Taxonomy" id="680247"/>
    <lineage>
        <taxon>Bacteria</taxon>
        <taxon>Pseudomonadati</taxon>
        <taxon>Pseudomonadota</taxon>
        <taxon>Alphaproteobacteria</taxon>
        <taxon>Hyphomicrobiales</taxon>
        <taxon>Rhizobiaceae</taxon>
        <taxon>Sinorhizobium/Ensifer group</taxon>
        <taxon>Sinorhizobium</taxon>
    </lineage>
</organism>
<dbReference type="Proteomes" id="UP001229355">
    <property type="component" value="Chromosome 1"/>
</dbReference>
<reference evidence="1 2" key="1">
    <citation type="submission" date="2023-03" db="EMBL/GenBank/DDBJ databases">
        <authorList>
            <person name="Kaur S."/>
            <person name="Espinosa-Saiz D."/>
            <person name="Velazquez E."/>
            <person name="Menendez E."/>
            <person name="diCenzo G.C."/>
        </authorList>
    </citation>
    <scope>NUCLEOTIDE SEQUENCE [LARGE SCALE GENOMIC DNA]</scope>
    <source>
        <strain evidence="1 2">LMG 24692</strain>
    </source>
</reference>
<gene>
    <name evidence="1" type="ORF">PZN02_000882</name>
</gene>
<protein>
    <submittedName>
        <fullName evidence="1">Uncharacterized protein</fullName>
    </submittedName>
</protein>
<proteinExistence type="predicted"/>
<evidence type="ECO:0000313" key="1">
    <source>
        <dbReference type="EMBL" id="WEX88400.1"/>
    </source>
</evidence>